<comment type="caution">
    <text evidence="1">The sequence shown here is derived from an EMBL/GenBank/DDBJ whole genome shotgun (WGS) entry which is preliminary data.</text>
</comment>
<protein>
    <submittedName>
        <fullName evidence="1">Uncharacterized protein</fullName>
    </submittedName>
</protein>
<dbReference type="AlphaFoldDB" id="A0A090WZJ6"/>
<evidence type="ECO:0000313" key="2">
    <source>
        <dbReference type="Proteomes" id="UP000029643"/>
    </source>
</evidence>
<proteinExistence type="predicted"/>
<reference evidence="1 2" key="1">
    <citation type="journal article" date="2014" name="Genome Announc.">
        <title>Draft Genome Sequences of Marine Flavobacterium Algibacter lectus Strains SS8 and NR4.</title>
        <authorList>
            <person name="Takatani N."/>
            <person name="Nakanishi M."/>
            <person name="Meirelles P."/>
            <person name="Mino S."/>
            <person name="Suda W."/>
            <person name="Oshima K."/>
            <person name="Hattori M."/>
            <person name="Ohkuma M."/>
            <person name="Hosokawa M."/>
            <person name="Miyashita K."/>
            <person name="Thompson F.L."/>
            <person name="Niwa A."/>
            <person name="Sawabe T."/>
            <person name="Sawabe T."/>
        </authorList>
    </citation>
    <scope>NUCLEOTIDE SEQUENCE [LARGE SCALE GENOMIC DNA]</scope>
    <source>
        <strain evidence="2">JCM19274</strain>
    </source>
</reference>
<evidence type="ECO:0000313" key="1">
    <source>
        <dbReference type="EMBL" id="GAL81708.1"/>
    </source>
</evidence>
<name>A0A090WZJ6_9FLAO</name>
<dbReference type="Proteomes" id="UP000029643">
    <property type="component" value="Unassembled WGS sequence"/>
</dbReference>
<accession>A0A090WZJ6</accession>
<sequence length="38" mass="4414">MQILQTQKMVVMNKTYRTLIGLLALITFIGCNNKKRCQ</sequence>
<gene>
    <name evidence="1" type="ORF">JCM19274_267</name>
</gene>
<organism evidence="1 2">
    <name type="scientific">Algibacter lectus</name>
    <dbReference type="NCBI Taxonomy" id="221126"/>
    <lineage>
        <taxon>Bacteria</taxon>
        <taxon>Pseudomonadati</taxon>
        <taxon>Bacteroidota</taxon>
        <taxon>Flavobacteriia</taxon>
        <taxon>Flavobacteriales</taxon>
        <taxon>Flavobacteriaceae</taxon>
        <taxon>Algibacter</taxon>
    </lineage>
</organism>
<dbReference type="EMBL" id="BBNU01000018">
    <property type="protein sequence ID" value="GAL81708.1"/>
    <property type="molecule type" value="Genomic_DNA"/>
</dbReference>